<dbReference type="OrthoDB" id="439444at2759"/>
<evidence type="ECO:0000313" key="2">
    <source>
        <dbReference type="Proteomes" id="UP000604046"/>
    </source>
</evidence>
<name>A0A812NDA5_9DINO</name>
<accession>A0A812NDA5</accession>
<organism evidence="1 2">
    <name type="scientific">Symbiodinium natans</name>
    <dbReference type="NCBI Taxonomy" id="878477"/>
    <lineage>
        <taxon>Eukaryota</taxon>
        <taxon>Sar</taxon>
        <taxon>Alveolata</taxon>
        <taxon>Dinophyceae</taxon>
        <taxon>Suessiales</taxon>
        <taxon>Symbiodiniaceae</taxon>
        <taxon>Symbiodinium</taxon>
    </lineage>
</organism>
<reference evidence="1" key="1">
    <citation type="submission" date="2021-02" db="EMBL/GenBank/DDBJ databases">
        <authorList>
            <person name="Dougan E. K."/>
            <person name="Rhodes N."/>
            <person name="Thang M."/>
            <person name="Chan C."/>
        </authorList>
    </citation>
    <scope>NUCLEOTIDE SEQUENCE</scope>
</reference>
<evidence type="ECO:0000313" key="1">
    <source>
        <dbReference type="EMBL" id="CAE7300914.1"/>
    </source>
</evidence>
<dbReference type="AlphaFoldDB" id="A0A812NDA5"/>
<sequence>MAAAGTGSAAEVLFSYSAGTGDRLVELKRPAFKGDEDIGRYVSWFRVNPHSAVERLAFVSWERPEGQPEVRTFGQGVLTSQTAGGAFHTSAGDEIALTLEDPAALDASIIQACLEAWPA</sequence>
<dbReference type="Proteomes" id="UP000604046">
    <property type="component" value="Unassembled WGS sequence"/>
</dbReference>
<gene>
    <name evidence="1" type="ORF">SNAT2548_LOCUS15827</name>
</gene>
<dbReference type="EMBL" id="CAJNDS010002066">
    <property type="protein sequence ID" value="CAE7300914.1"/>
    <property type="molecule type" value="Genomic_DNA"/>
</dbReference>
<proteinExistence type="predicted"/>
<protein>
    <submittedName>
        <fullName evidence="1">Uncharacterized protein</fullName>
    </submittedName>
</protein>
<comment type="caution">
    <text evidence="1">The sequence shown here is derived from an EMBL/GenBank/DDBJ whole genome shotgun (WGS) entry which is preliminary data.</text>
</comment>
<keyword evidence="2" id="KW-1185">Reference proteome</keyword>